<keyword evidence="1" id="KW-1185">Reference proteome</keyword>
<organism evidence="1 2">
    <name type="scientific">Limulus polyphemus</name>
    <name type="common">Atlantic horseshoe crab</name>
    <dbReference type="NCBI Taxonomy" id="6850"/>
    <lineage>
        <taxon>Eukaryota</taxon>
        <taxon>Metazoa</taxon>
        <taxon>Ecdysozoa</taxon>
        <taxon>Arthropoda</taxon>
        <taxon>Chelicerata</taxon>
        <taxon>Merostomata</taxon>
        <taxon>Xiphosura</taxon>
        <taxon>Limulidae</taxon>
        <taxon>Limulus</taxon>
    </lineage>
</organism>
<dbReference type="GeneID" id="111089786"/>
<dbReference type="SUPFAM" id="SSF48726">
    <property type="entry name" value="Immunoglobulin"/>
    <property type="match status" value="1"/>
</dbReference>
<reference evidence="2" key="1">
    <citation type="submission" date="2025-08" db="UniProtKB">
        <authorList>
            <consortium name="RefSeq"/>
        </authorList>
    </citation>
    <scope>IDENTIFICATION</scope>
    <source>
        <tissue evidence="2">Muscle</tissue>
    </source>
</reference>
<dbReference type="Proteomes" id="UP000694941">
    <property type="component" value="Unplaced"/>
</dbReference>
<dbReference type="PANTHER" id="PTHR21261:SF2">
    <property type="entry name" value="GH04238P-RELATED"/>
    <property type="match status" value="1"/>
</dbReference>
<gene>
    <name evidence="2" type="primary">LOC111089786</name>
</gene>
<evidence type="ECO:0000313" key="1">
    <source>
        <dbReference type="Proteomes" id="UP000694941"/>
    </source>
</evidence>
<sequence>MMFQKKRGYYGVYIWSVILTVWFCLHVALAVKILRLSVPQSVQNGTDHVILDCEYNYTANDLRLVVKWFFNNNLEPIYQWIPKLNSRHISEMLINRLDRSYKVNSPDPYFHYRALYLLHPTLEISGKYTCQVLSLAGHDQQHQKMIVYFSSLETDISCEAMGLFPQPDISVSAILPKHFKDPFLQAPKKFVNITKELYSIWISGTFNQKDFPKTDKIVLQCEVHIPETDYKVSKELSFYTGLATVNKASLRDFFRLCYILCVVVLCYCKS</sequence>
<protein>
    <submittedName>
        <fullName evidence="2">Uncharacterized protein LOC111089786 isoform X2</fullName>
    </submittedName>
</protein>
<dbReference type="InterPro" id="IPR036179">
    <property type="entry name" value="Ig-like_dom_sf"/>
</dbReference>
<dbReference type="Gene3D" id="2.60.40.10">
    <property type="entry name" value="Immunoglobulins"/>
    <property type="match status" value="1"/>
</dbReference>
<accession>A0ABM1TRS3</accession>
<name>A0ABM1TRS3_LIMPO</name>
<evidence type="ECO:0000313" key="2">
    <source>
        <dbReference type="RefSeq" id="XP_022258579.1"/>
    </source>
</evidence>
<proteinExistence type="predicted"/>
<dbReference type="RefSeq" id="XP_022258579.1">
    <property type="nucleotide sequence ID" value="XM_022402871.1"/>
</dbReference>
<dbReference type="PANTHER" id="PTHR21261">
    <property type="entry name" value="BEAT PROTEIN"/>
    <property type="match status" value="1"/>
</dbReference>
<dbReference type="InterPro" id="IPR013783">
    <property type="entry name" value="Ig-like_fold"/>
</dbReference>